<dbReference type="Proteomes" id="UP001151518">
    <property type="component" value="Unassembled WGS sequence"/>
</dbReference>
<comment type="subcellular location">
    <subcellularLocation>
        <location evidence="1">Membrane</location>
        <topology evidence="1">Single-pass membrane protein</topology>
    </subcellularLocation>
</comment>
<feature type="transmembrane region" description="Helical" evidence="10">
    <location>
        <begin position="6"/>
        <end position="26"/>
    </location>
</feature>
<reference evidence="12" key="1">
    <citation type="submission" date="2022-07" db="EMBL/GenBank/DDBJ databases">
        <title>Phylogenomic reconstructions and comparative analyses of Kickxellomycotina fungi.</title>
        <authorList>
            <person name="Reynolds N.K."/>
            <person name="Stajich J.E."/>
            <person name="Barry K."/>
            <person name="Grigoriev I.V."/>
            <person name="Crous P."/>
            <person name="Smith M.E."/>
        </authorList>
    </citation>
    <scope>NUCLEOTIDE SEQUENCE</scope>
    <source>
        <strain evidence="12">NRRL 3115</strain>
    </source>
</reference>
<evidence type="ECO:0000256" key="1">
    <source>
        <dbReference type="ARBA" id="ARBA00004167"/>
    </source>
</evidence>
<dbReference type="InterPro" id="IPR011016">
    <property type="entry name" value="Znf_RING-CH"/>
</dbReference>
<dbReference type="InterPro" id="IPR013083">
    <property type="entry name" value="Znf_RING/FYVE/PHD"/>
</dbReference>
<evidence type="ECO:0000256" key="9">
    <source>
        <dbReference type="SAM" id="MobiDB-lite"/>
    </source>
</evidence>
<dbReference type="Gene3D" id="3.30.40.10">
    <property type="entry name" value="Zinc/RING finger domain, C3HC4 (zinc finger)"/>
    <property type="match status" value="1"/>
</dbReference>
<dbReference type="SUPFAM" id="SSF57850">
    <property type="entry name" value="RING/U-box"/>
    <property type="match status" value="1"/>
</dbReference>
<protein>
    <recommendedName>
        <fullName evidence="11">RING-type domain-containing protein</fullName>
    </recommendedName>
</protein>
<keyword evidence="7 10" id="KW-0472">Membrane</keyword>
<dbReference type="PANTHER" id="PTHR47168">
    <property type="entry name" value="RING ZINC FINGER DOMAIN SUPERFAMILY PROTEIN-RELATED"/>
    <property type="match status" value="1"/>
</dbReference>
<dbReference type="GO" id="GO:0016020">
    <property type="term" value="C:membrane"/>
    <property type="evidence" value="ECO:0007669"/>
    <property type="project" value="UniProtKB-SubCell"/>
</dbReference>
<evidence type="ECO:0000259" key="11">
    <source>
        <dbReference type="PROSITE" id="PS50089"/>
    </source>
</evidence>
<dbReference type="SMART" id="SM00184">
    <property type="entry name" value="RING"/>
    <property type="match status" value="1"/>
</dbReference>
<evidence type="ECO:0000256" key="8">
    <source>
        <dbReference type="PROSITE-ProRule" id="PRU00175"/>
    </source>
</evidence>
<evidence type="ECO:0000256" key="5">
    <source>
        <dbReference type="ARBA" id="ARBA00022833"/>
    </source>
</evidence>
<evidence type="ECO:0000313" key="12">
    <source>
        <dbReference type="EMBL" id="KAJ2677103.1"/>
    </source>
</evidence>
<keyword evidence="2 10" id="KW-0812">Transmembrane</keyword>
<keyword evidence="5" id="KW-0862">Zinc</keyword>
<dbReference type="GO" id="GO:0008270">
    <property type="term" value="F:zinc ion binding"/>
    <property type="evidence" value="ECO:0007669"/>
    <property type="project" value="UniProtKB-KW"/>
</dbReference>
<dbReference type="CDD" id="cd16473">
    <property type="entry name" value="RING-H2_RNF103"/>
    <property type="match status" value="1"/>
</dbReference>
<organism evidence="12 13">
    <name type="scientific">Coemansia spiralis</name>
    <dbReference type="NCBI Taxonomy" id="417178"/>
    <lineage>
        <taxon>Eukaryota</taxon>
        <taxon>Fungi</taxon>
        <taxon>Fungi incertae sedis</taxon>
        <taxon>Zoopagomycota</taxon>
        <taxon>Kickxellomycotina</taxon>
        <taxon>Kickxellomycetes</taxon>
        <taxon>Kickxellales</taxon>
        <taxon>Kickxellaceae</taxon>
        <taxon>Coemansia</taxon>
    </lineage>
</organism>
<dbReference type="PANTHER" id="PTHR47168:SF1">
    <property type="entry name" value="OS02G0798600 PROTEIN"/>
    <property type="match status" value="1"/>
</dbReference>
<dbReference type="AlphaFoldDB" id="A0A9W8G6P0"/>
<name>A0A9W8G6P0_9FUNG</name>
<feature type="region of interest" description="Disordered" evidence="9">
    <location>
        <begin position="172"/>
        <end position="206"/>
    </location>
</feature>
<evidence type="ECO:0000313" key="13">
    <source>
        <dbReference type="Proteomes" id="UP001151518"/>
    </source>
</evidence>
<evidence type="ECO:0000256" key="2">
    <source>
        <dbReference type="ARBA" id="ARBA00022692"/>
    </source>
</evidence>
<feature type="compositionally biased region" description="Basic and acidic residues" evidence="9">
    <location>
        <begin position="187"/>
        <end position="196"/>
    </location>
</feature>
<evidence type="ECO:0000256" key="4">
    <source>
        <dbReference type="ARBA" id="ARBA00022771"/>
    </source>
</evidence>
<evidence type="ECO:0000256" key="7">
    <source>
        <dbReference type="ARBA" id="ARBA00023136"/>
    </source>
</evidence>
<proteinExistence type="predicted"/>
<keyword evidence="4 8" id="KW-0863">Zinc-finger</keyword>
<evidence type="ECO:0000256" key="10">
    <source>
        <dbReference type="SAM" id="Phobius"/>
    </source>
</evidence>
<evidence type="ECO:0000256" key="3">
    <source>
        <dbReference type="ARBA" id="ARBA00022723"/>
    </source>
</evidence>
<feature type="domain" description="RING-type" evidence="11">
    <location>
        <begin position="120"/>
        <end position="162"/>
    </location>
</feature>
<dbReference type="SMART" id="SM00744">
    <property type="entry name" value="RINGv"/>
    <property type="match status" value="1"/>
</dbReference>
<dbReference type="PROSITE" id="PS50089">
    <property type="entry name" value="ZF_RING_2"/>
    <property type="match status" value="1"/>
</dbReference>
<sequence>MVNQVNLFIAVAASVLCLSIILMIVARRFKGVRTTANPAQTPYLRPGHQALSQFRPSARTAKPYNPFTKDELCLLHHTTLTRETLDSILEKKPTGEDSDYKSKSTTSVELGALKYLSAECAICLAQYEPENLARVLPCDHVFHSECIDVWLTERSSRCPICKVDARDALGLGPRAPGSSQEAEQPDENNRPQHHPIDITIPPLALV</sequence>
<keyword evidence="3" id="KW-0479">Metal-binding</keyword>
<dbReference type="OrthoDB" id="5591340at2759"/>
<keyword evidence="6 10" id="KW-1133">Transmembrane helix</keyword>
<dbReference type="InterPro" id="IPR051653">
    <property type="entry name" value="E3_ligase_sorting_rcpt"/>
</dbReference>
<gene>
    <name evidence="12" type="ORF">GGI25_003323</name>
</gene>
<dbReference type="Pfam" id="PF13639">
    <property type="entry name" value="zf-RING_2"/>
    <property type="match status" value="1"/>
</dbReference>
<dbReference type="InterPro" id="IPR001841">
    <property type="entry name" value="Znf_RING"/>
</dbReference>
<evidence type="ECO:0000256" key="6">
    <source>
        <dbReference type="ARBA" id="ARBA00022989"/>
    </source>
</evidence>
<accession>A0A9W8G6P0</accession>
<dbReference type="EMBL" id="JANBTW010000035">
    <property type="protein sequence ID" value="KAJ2677103.1"/>
    <property type="molecule type" value="Genomic_DNA"/>
</dbReference>
<comment type="caution">
    <text evidence="12">The sequence shown here is derived from an EMBL/GenBank/DDBJ whole genome shotgun (WGS) entry which is preliminary data.</text>
</comment>